<dbReference type="AlphaFoldDB" id="A0A1I3JEW3"/>
<feature type="transmembrane region" description="Helical" evidence="2">
    <location>
        <begin position="30"/>
        <end position="51"/>
    </location>
</feature>
<evidence type="ECO:0000256" key="2">
    <source>
        <dbReference type="SAM" id="Phobius"/>
    </source>
</evidence>
<keyword evidence="2" id="KW-0472">Membrane</keyword>
<accession>A0A1I3JEW3</accession>
<dbReference type="OrthoDB" id="3630184at2"/>
<feature type="region of interest" description="Disordered" evidence="1">
    <location>
        <begin position="54"/>
        <end position="73"/>
    </location>
</feature>
<organism evidence="3 4">
    <name type="scientific">Amycolatopsis sacchari</name>
    <dbReference type="NCBI Taxonomy" id="115433"/>
    <lineage>
        <taxon>Bacteria</taxon>
        <taxon>Bacillati</taxon>
        <taxon>Actinomycetota</taxon>
        <taxon>Actinomycetes</taxon>
        <taxon>Pseudonocardiales</taxon>
        <taxon>Pseudonocardiaceae</taxon>
        <taxon>Amycolatopsis</taxon>
    </lineage>
</organism>
<feature type="compositionally biased region" description="Pro residues" evidence="1">
    <location>
        <begin position="1"/>
        <end position="10"/>
    </location>
</feature>
<evidence type="ECO:0000313" key="3">
    <source>
        <dbReference type="EMBL" id="SFI58749.1"/>
    </source>
</evidence>
<protein>
    <recommendedName>
        <fullName evidence="5">DUF4878 domain-containing protein</fullName>
    </recommendedName>
</protein>
<keyword evidence="4" id="KW-1185">Reference proteome</keyword>
<name>A0A1I3JEW3_9PSEU</name>
<evidence type="ECO:0008006" key="5">
    <source>
        <dbReference type="Google" id="ProtNLM"/>
    </source>
</evidence>
<reference evidence="3 4" key="1">
    <citation type="submission" date="2016-10" db="EMBL/GenBank/DDBJ databases">
        <authorList>
            <person name="de Groot N.N."/>
        </authorList>
    </citation>
    <scope>NUCLEOTIDE SEQUENCE [LARGE SCALE GENOMIC DNA]</scope>
    <source>
        <strain evidence="3 4">DSM 44468</strain>
    </source>
</reference>
<keyword evidence="2" id="KW-1133">Transmembrane helix</keyword>
<dbReference type="RefSeq" id="WP_091503488.1">
    <property type="nucleotide sequence ID" value="NZ_CBDQZW010000017.1"/>
</dbReference>
<keyword evidence="2" id="KW-0812">Transmembrane</keyword>
<dbReference type="EMBL" id="FORP01000001">
    <property type="protein sequence ID" value="SFI58749.1"/>
    <property type="molecule type" value="Genomic_DNA"/>
</dbReference>
<proteinExistence type="predicted"/>
<evidence type="ECO:0000256" key="1">
    <source>
        <dbReference type="SAM" id="MobiDB-lite"/>
    </source>
</evidence>
<feature type="region of interest" description="Disordered" evidence="1">
    <location>
        <begin position="1"/>
        <end position="27"/>
    </location>
</feature>
<dbReference type="Proteomes" id="UP000199025">
    <property type="component" value="Unassembled WGS sequence"/>
</dbReference>
<sequence>MTQPPPPWPPAGSGSLEGPTAEPPKRRKGLLAGLAGAVVLVAGGVVALVLLTGSGDGGSSPDTARPAPRSGPAALAQAAVDALNARSAAQYGTLVCTAPGQPELDSLQRQWTDAAELRGAVSGAPELTGTTATVEVTVTYNGRTQSSKIPMKQQGQDWCIDES</sequence>
<gene>
    <name evidence="3" type="ORF">SAMN05421835_101109</name>
</gene>
<evidence type="ECO:0000313" key="4">
    <source>
        <dbReference type="Proteomes" id="UP000199025"/>
    </source>
</evidence>